<comment type="subcellular location">
    <subcellularLocation>
        <location evidence="1">Cell inner membrane</location>
        <topology evidence="1">Multi-pass membrane protein</topology>
    </subcellularLocation>
</comment>
<dbReference type="RefSeq" id="WP_039455145.1">
    <property type="nucleotide sequence ID" value="NZ_JSWE01000058.1"/>
</dbReference>
<dbReference type="Pfam" id="PF00873">
    <property type="entry name" value="ACR_tran"/>
    <property type="match status" value="1"/>
</dbReference>
<dbReference type="FunFam" id="1.20.1640.10:FF:000001">
    <property type="entry name" value="Efflux pump membrane transporter"/>
    <property type="match status" value="1"/>
</dbReference>
<dbReference type="PRINTS" id="PR00702">
    <property type="entry name" value="ACRIFLAVINRP"/>
</dbReference>
<dbReference type="PANTHER" id="PTHR32063:SF23">
    <property type="entry name" value="HAE1 FAMILY EFFLLUX PUMP PERMEASE COMPONENT"/>
    <property type="match status" value="1"/>
</dbReference>
<feature type="transmembrane region" description="Helical" evidence="8">
    <location>
        <begin position="453"/>
        <end position="475"/>
    </location>
</feature>
<keyword evidence="4" id="KW-0997">Cell inner membrane</keyword>
<gene>
    <name evidence="9" type="ORF">NF27_CG00760</name>
</gene>
<dbReference type="Gene3D" id="3.30.70.1430">
    <property type="entry name" value="Multidrug efflux transporter AcrB pore domain"/>
    <property type="match status" value="2"/>
</dbReference>
<dbReference type="InterPro" id="IPR001036">
    <property type="entry name" value="Acrflvin-R"/>
</dbReference>
<dbReference type="SUPFAM" id="SSF82693">
    <property type="entry name" value="Multidrug efflux transporter AcrB pore domain, PN1, PN2, PC1 and PC2 subdomains"/>
    <property type="match status" value="3"/>
</dbReference>
<evidence type="ECO:0000256" key="1">
    <source>
        <dbReference type="ARBA" id="ARBA00004429"/>
    </source>
</evidence>
<evidence type="ECO:0000313" key="9">
    <source>
        <dbReference type="EMBL" id="KIE05896.1"/>
    </source>
</evidence>
<feature type="transmembrane region" description="Helical" evidence="8">
    <location>
        <begin position="938"/>
        <end position="959"/>
    </location>
</feature>
<feature type="transmembrane region" description="Helical" evidence="8">
    <location>
        <begin position="833"/>
        <end position="855"/>
    </location>
</feature>
<feature type="transmembrane region" description="Helical" evidence="8">
    <location>
        <begin position="518"/>
        <end position="538"/>
    </location>
</feature>
<keyword evidence="10" id="KW-1185">Reference proteome</keyword>
<name>A0A0C1N0Q5_9RICK</name>
<dbReference type="Gene3D" id="3.30.70.1320">
    <property type="entry name" value="Multidrug efflux transporter AcrB pore domain like"/>
    <property type="match status" value="1"/>
</dbReference>
<keyword evidence="2" id="KW-0813">Transport</keyword>
<dbReference type="GO" id="GO:0042910">
    <property type="term" value="F:xenobiotic transmembrane transporter activity"/>
    <property type="evidence" value="ECO:0007669"/>
    <property type="project" value="TreeGrafter"/>
</dbReference>
<dbReference type="STRING" id="86105.NF27_CG00760"/>
<dbReference type="PANTHER" id="PTHR32063">
    <property type="match status" value="1"/>
</dbReference>
<feature type="transmembrane region" description="Helical" evidence="8">
    <location>
        <begin position="425"/>
        <end position="446"/>
    </location>
</feature>
<feature type="transmembrane region" description="Helical" evidence="8">
    <location>
        <begin position="331"/>
        <end position="347"/>
    </location>
</feature>
<evidence type="ECO:0000256" key="6">
    <source>
        <dbReference type="ARBA" id="ARBA00022989"/>
    </source>
</evidence>
<dbReference type="Gene3D" id="3.30.2090.10">
    <property type="entry name" value="Multidrug efflux transporter AcrB TolC docking domain, DN and DC subdomains"/>
    <property type="match status" value="2"/>
</dbReference>
<dbReference type="PATRIC" id="fig|86105.3.peg.311"/>
<sequence>MKLPVFFIKRPVFATIINILIVIIGLLAFKNISLREYPDITTPEITIRIPYPNASAEVVESEIAFTAENELAGINGLTKIKSSSTYGEAKISLKFSEEVEFSKALSDVREKVATMRSMLPKDIKEPQIYENNDDDDPFYYISITNPNKSSEELIHFAFLNIQNNLIGIPGVADAQIWGASYSMQITLNRNKLYLYKINVSDILDKLKLYATNLPAGKINDSIPITLDISCLNEQDFSNIVIKNQGSTTITLKDIADIKLKGNEDFRIRINGKPGIMIAVKKTINSNPLKVSEQLTKKLEKIRQTLPADYIITSEYDKSDFVRFSLNNVKSSIIEAVILVVLIIFLFLRNIRAALIPLITIPICMAGCVAILDMLGFSLNTLTLLAMVLSIGLVVDDAIVILENIYKYIEMGKSPLQAAKEGSKEIGFAVVAMTFTLSSVFIPLAFMQGSIGKLFIEFAVALAGSVVVSGIVALTLSPMLAAKILKPGNHNILPKIDLLIYQIETKYQTLLSKILPKKILLSTTLALLIVGSAIIYNFIPKEMAPKEDRGIVGAFIQKLSGISLNEFDDYSIRVERASDSISEINKKVAFISKHGSQIVNVLNDWSKRKRSAKEVKEEYQEKAKLIPSVQTSIWSEDSNLPGMESDNRGEINFIVKTTLSYRELIKTLDDMVNTLKKIPLFKEVTHNLELNNIGYDLKFNKYKFSQLNILPQHISDLLAVSFDSKYVQNFLKDGISYNVNLSLNYKPKNINEIYIFNNNIPVSLGGFSELKLSAKANELRHHNQMRAAKINIELKPEVNFDQAYKEINNFIHNINEPGIIIDLGEKLEKFRHTYLQMLFLIALAIFFIYAVLAIQFESFIDPLIIIFTVPLGCFGALLFTKLSGNSINIFSQIGIITLIGLISKHGIMIVEFANNIVKEKNASCMEAVIEASKLRLRPIMMTTFAMVFGSVPLILSFGAGAEARNAIGYVLVGGLTIGTIFTLIIIPFMYIVFKSLNKKSLTIT</sequence>
<dbReference type="SUPFAM" id="SSF82714">
    <property type="entry name" value="Multidrug efflux transporter AcrB TolC docking domain, DN and DC subdomains"/>
    <property type="match status" value="1"/>
</dbReference>
<dbReference type="InterPro" id="IPR027463">
    <property type="entry name" value="AcrB_DN_DC_subdom"/>
</dbReference>
<dbReference type="AlphaFoldDB" id="A0A0C1N0Q5"/>
<evidence type="ECO:0000256" key="8">
    <source>
        <dbReference type="SAM" id="Phobius"/>
    </source>
</evidence>
<dbReference type="GO" id="GO:0005886">
    <property type="term" value="C:plasma membrane"/>
    <property type="evidence" value="ECO:0007669"/>
    <property type="project" value="UniProtKB-SubCell"/>
</dbReference>
<dbReference type="OrthoDB" id="9807350at2"/>
<evidence type="ECO:0000313" key="10">
    <source>
        <dbReference type="Proteomes" id="UP000031258"/>
    </source>
</evidence>
<keyword evidence="7 8" id="KW-0472">Membrane</keyword>
<organism evidence="9 10">
    <name type="scientific">Candidatus Jidaibacter acanthamoebae</name>
    <dbReference type="NCBI Taxonomy" id="86105"/>
    <lineage>
        <taxon>Bacteria</taxon>
        <taxon>Pseudomonadati</taxon>
        <taxon>Pseudomonadota</taxon>
        <taxon>Alphaproteobacteria</taxon>
        <taxon>Rickettsiales</taxon>
        <taxon>Candidatus Midichloriaceae</taxon>
        <taxon>Candidatus Jidaibacter</taxon>
    </lineage>
</organism>
<keyword evidence="3" id="KW-1003">Cell membrane</keyword>
<evidence type="ECO:0000256" key="5">
    <source>
        <dbReference type="ARBA" id="ARBA00022692"/>
    </source>
</evidence>
<evidence type="ECO:0000256" key="7">
    <source>
        <dbReference type="ARBA" id="ARBA00023136"/>
    </source>
</evidence>
<comment type="caution">
    <text evidence="9">The sequence shown here is derived from an EMBL/GenBank/DDBJ whole genome shotgun (WGS) entry which is preliminary data.</text>
</comment>
<proteinExistence type="predicted"/>
<protein>
    <submittedName>
        <fullName evidence="9">Uncharacterized protein</fullName>
    </submittedName>
</protein>
<dbReference type="SUPFAM" id="SSF82866">
    <property type="entry name" value="Multidrug efflux transporter AcrB transmembrane domain"/>
    <property type="match status" value="2"/>
</dbReference>
<feature type="transmembrane region" description="Helical" evidence="8">
    <location>
        <begin position="353"/>
        <end position="371"/>
    </location>
</feature>
<feature type="transmembrane region" description="Helical" evidence="8">
    <location>
        <begin position="861"/>
        <end position="879"/>
    </location>
</feature>
<feature type="transmembrane region" description="Helical" evidence="8">
    <location>
        <begin position="965"/>
        <end position="992"/>
    </location>
</feature>
<dbReference type="Proteomes" id="UP000031258">
    <property type="component" value="Unassembled WGS sequence"/>
</dbReference>
<accession>A0A0C1N0Q5</accession>
<evidence type="ECO:0000256" key="2">
    <source>
        <dbReference type="ARBA" id="ARBA00022448"/>
    </source>
</evidence>
<feature type="transmembrane region" description="Helical" evidence="8">
    <location>
        <begin position="12"/>
        <end position="29"/>
    </location>
</feature>
<keyword evidence="6 8" id="KW-1133">Transmembrane helix</keyword>
<dbReference type="Gene3D" id="1.20.1640.10">
    <property type="entry name" value="Multidrug efflux transporter AcrB transmembrane domain"/>
    <property type="match status" value="2"/>
</dbReference>
<keyword evidence="5 8" id="KW-0812">Transmembrane</keyword>
<reference evidence="9 10" key="1">
    <citation type="submission" date="2014-11" db="EMBL/GenBank/DDBJ databases">
        <title>A Rickettsiales Symbiont of Amoebae With Ancient Features.</title>
        <authorList>
            <person name="Schulz F."/>
            <person name="Martijn J."/>
            <person name="Wascher F."/>
            <person name="Kostanjsek R."/>
            <person name="Ettema T.J."/>
            <person name="Horn M."/>
        </authorList>
    </citation>
    <scope>NUCLEOTIDE SEQUENCE [LARGE SCALE GENOMIC DNA]</scope>
    <source>
        <strain evidence="9 10">UWC36</strain>
    </source>
</reference>
<evidence type="ECO:0000256" key="4">
    <source>
        <dbReference type="ARBA" id="ARBA00022519"/>
    </source>
</evidence>
<evidence type="ECO:0000256" key="3">
    <source>
        <dbReference type="ARBA" id="ARBA00022475"/>
    </source>
</evidence>
<dbReference type="Gene3D" id="3.30.70.1440">
    <property type="entry name" value="Multidrug efflux transporter AcrB pore domain"/>
    <property type="match status" value="1"/>
</dbReference>
<dbReference type="EMBL" id="JSWE01000058">
    <property type="protein sequence ID" value="KIE05896.1"/>
    <property type="molecule type" value="Genomic_DNA"/>
</dbReference>